<organism evidence="1 2">
    <name type="scientific">Chitinimonas lacunae</name>
    <dbReference type="NCBI Taxonomy" id="1963018"/>
    <lineage>
        <taxon>Bacteria</taxon>
        <taxon>Pseudomonadati</taxon>
        <taxon>Pseudomonadota</taxon>
        <taxon>Betaproteobacteria</taxon>
        <taxon>Neisseriales</taxon>
        <taxon>Chitinibacteraceae</taxon>
        <taxon>Chitinimonas</taxon>
    </lineage>
</organism>
<keyword evidence="2" id="KW-1185">Reference proteome</keyword>
<sequence length="101" mass="11266">MLSVLGGCAQLWQSGKTVSDNNGILLDGDAQYLGQRRYKLMVRGSSIAFDGQAEQFFRQRADTLAKTRGCRSWKLHEYRAGTENTLFGARRYAEGVIECLG</sequence>
<dbReference type="Proteomes" id="UP001595791">
    <property type="component" value="Unassembled WGS sequence"/>
</dbReference>
<dbReference type="EMBL" id="JBHSBU010000001">
    <property type="protein sequence ID" value="MFC4159965.1"/>
    <property type="molecule type" value="Genomic_DNA"/>
</dbReference>
<accession>A0ABV8MSM0</accession>
<proteinExistence type="predicted"/>
<evidence type="ECO:0000313" key="2">
    <source>
        <dbReference type="Proteomes" id="UP001595791"/>
    </source>
</evidence>
<protein>
    <submittedName>
        <fullName evidence="1">Uncharacterized protein</fullName>
    </submittedName>
</protein>
<comment type="caution">
    <text evidence="1">The sequence shown here is derived from an EMBL/GenBank/DDBJ whole genome shotgun (WGS) entry which is preliminary data.</text>
</comment>
<gene>
    <name evidence="1" type="ORF">ACFOW7_11470</name>
</gene>
<reference evidence="2" key="1">
    <citation type="journal article" date="2019" name="Int. J. Syst. Evol. Microbiol.">
        <title>The Global Catalogue of Microorganisms (GCM) 10K type strain sequencing project: providing services to taxonomists for standard genome sequencing and annotation.</title>
        <authorList>
            <consortium name="The Broad Institute Genomics Platform"/>
            <consortium name="The Broad Institute Genome Sequencing Center for Infectious Disease"/>
            <person name="Wu L."/>
            <person name="Ma J."/>
        </authorList>
    </citation>
    <scope>NUCLEOTIDE SEQUENCE [LARGE SCALE GENOMIC DNA]</scope>
    <source>
        <strain evidence="2">LMG 29894</strain>
    </source>
</reference>
<evidence type="ECO:0000313" key="1">
    <source>
        <dbReference type="EMBL" id="MFC4159965.1"/>
    </source>
</evidence>
<name>A0ABV8MSM0_9NEIS</name>
<dbReference type="RefSeq" id="WP_378164280.1">
    <property type="nucleotide sequence ID" value="NZ_JBHSBU010000001.1"/>
</dbReference>